<sequence>MQQNPYSPPGTVVSMVDSIPLHARRGLRWLLISILLLPIAVFLQSYFIPHIILIPYAILLFALLIILYMMIRRQRVWARNVLVTITLPLALLHFLAFPMFFGAFPIPTLLSTMQIIFQALAAFALMRREANRWLHGPKNPLA</sequence>
<dbReference type="AlphaFoldDB" id="A0A833GYR8"/>
<reference evidence="2 3" key="1">
    <citation type="submission" date="2019-10" db="EMBL/GenBank/DDBJ databases">
        <title>Extracellular Electron Transfer in a Candidatus Methanoperedens spp. Enrichment Culture.</title>
        <authorList>
            <person name="Berger S."/>
            <person name="Rangel Shaw D."/>
            <person name="Berben T."/>
            <person name="In 'T Zandt M."/>
            <person name="Frank J."/>
            <person name="Reimann J."/>
            <person name="Jetten M.S.M."/>
            <person name="Welte C.U."/>
        </authorList>
    </citation>
    <scope>NUCLEOTIDE SEQUENCE [LARGE SCALE GENOMIC DNA]</scope>
    <source>
        <strain evidence="2">SB12</strain>
    </source>
</reference>
<organism evidence="2 3">
    <name type="scientific">Leptonema illini</name>
    <dbReference type="NCBI Taxonomy" id="183"/>
    <lineage>
        <taxon>Bacteria</taxon>
        <taxon>Pseudomonadati</taxon>
        <taxon>Spirochaetota</taxon>
        <taxon>Spirochaetia</taxon>
        <taxon>Leptospirales</taxon>
        <taxon>Leptospiraceae</taxon>
        <taxon>Leptonema</taxon>
    </lineage>
</organism>
<feature type="transmembrane region" description="Helical" evidence="1">
    <location>
        <begin position="29"/>
        <end position="47"/>
    </location>
</feature>
<keyword evidence="1" id="KW-0472">Membrane</keyword>
<evidence type="ECO:0000313" key="2">
    <source>
        <dbReference type="EMBL" id="KAB2930269.1"/>
    </source>
</evidence>
<feature type="transmembrane region" description="Helical" evidence="1">
    <location>
        <begin position="106"/>
        <end position="126"/>
    </location>
</feature>
<proteinExistence type="predicted"/>
<evidence type="ECO:0000256" key="1">
    <source>
        <dbReference type="SAM" id="Phobius"/>
    </source>
</evidence>
<dbReference type="Proteomes" id="UP000460298">
    <property type="component" value="Unassembled WGS sequence"/>
</dbReference>
<accession>A0A833GYR8</accession>
<comment type="caution">
    <text evidence="2">The sequence shown here is derived from an EMBL/GenBank/DDBJ whole genome shotgun (WGS) entry which is preliminary data.</text>
</comment>
<dbReference type="EMBL" id="WBUI01000022">
    <property type="protein sequence ID" value="KAB2930269.1"/>
    <property type="molecule type" value="Genomic_DNA"/>
</dbReference>
<evidence type="ECO:0000313" key="3">
    <source>
        <dbReference type="Proteomes" id="UP000460298"/>
    </source>
</evidence>
<gene>
    <name evidence="2" type="ORF">F9K24_17695</name>
</gene>
<feature type="transmembrane region" description="Helical" evidence="1">
    <location>
        <begin position="53"/>
        <end position="71"/>
    </location>
</feature>
<keyword evidence="1" id="KW-0812">Transmembrane</keyword>
<name>A0A833GYR8_9LEPT</name>
<keyword evidence="1" id="KW-1133">Transmembrane helix</keyword>
<protein>
    <submittedName>
        <fullName evidence="2">Uncharacterized protein</fullName>
    </submittedName>
</protein>
<feature type="transmembrane region" description="Helical" evidence="1">
    <location>
        <begin position="80"/>
        <end position="100"/>
    </location>
</feature>